<dbReference type="InterPro" id="IPR027417">
    <property type="entry name" value="P-loop_NTPase"/>
</dbReference>
<dbReference type="InterPro" id="IPR034154">
    <property type="entry name" value="TOPRIM_DnaG/twinkle"/>
</dbReference>
<feature type="site" description="dTTP/dATP binding" evidence="1">
    <location>
        <position position="521"/>
    </location>
</feature>
<dbReference type="CDD" id="cd19483">
    <property type="entry name" value="RecA-like_Gp4D_helicase"/>
    <property type="match status" value="1"/>
</dbReference>
<feature type="binding site" evidence="1">
    <location>
        <position position="28"/>
    </location>
    <ligand>
        <name>Zn(2+)</name>
        <dbReference type="ChEBI" id="CHEBI:29105"/>
    </ligand>
</feature>
<dbReference type="GO" id="GO:0039693">
    <property type="term" value="P:viral DNA genome replication"/>
    <property type="evidence" value="ECO:0007669"/>
    <property type="project" value="UniProtKB-UniRule"/>
</dbReference>
<feature type="binding site" evidence="1">
    <location>
        <position position="33"/>
    </location>
    <ligand>
        <name>Zn(2+)</name>
        <dbReference type="ChEBI" id="CHEBI:29105"/>
    </ligand>
</feature>
<protein>
    <recommendedName>
        <fullName evidence="1">DNA helicase/primase</fullName>
        <ecNumber evidence="1">2.7.7.-</ecNumber>
        <ecNumber evidence="1">3.6.4.12</ecNumber>
    </recommendedName>
</protein>
<keyword evidence="1" id="KW-0235">DNA replication</keyword>
<keyword evidence="1" id="KW-0863">Zinc-finger</keyword>
<keyword evidence="1" id="KW-1194">Viral DNA replication</keyword>
<evidence type="ECO:0000259" key="2">
    <source>
        <dbReference type="PROSITE" id="PS50880"/>
    </source>
</evidence>
<keyword evidence="1" id="KW-0511">Multifunctional enzyme</keyword>
<comment type="subunit">
    <text evidence="1">Homohexamer. Assembles as a hexamer onto linear or circular ssDNA in the presence of ATP or dTTP. Interacts (via C-terminus) with the viral DNA polymerase that is bound to DNA; this interaction is essential to initiate leading-strand DNA synthesis. The priming complex consists of 2 DNA polymerases and 1 helicase-primase hexamer that assemble on the DNA template. Interacts with the single-stranded DNA-binding protein. Part of the replicase complex that includes the DNA polymerase, the primase/helicase and the single-stranded DNA binding protein.</text>
</comment>
<dbReference type="GO" id="GO:0005524">
    <property type="term" value="F:ATP binding"/>
    <property type="evidence" value="ECO:0007669"/>
    <property type="project" value="UniProtKB-UniRule"/>
</dbReference>
<dbReference type="GO" id="GO:0008270">
    <property type="term" value="F:zinc ion binding"/>
    <property type="evidence" value="ECO:0007669"/>
    <property type="project" value="UniProtKB-UniRule"/>
</dbReference>
<evidence type="ECO:0000256" key="1">
    <source>
        <dbReference type="HAMAP-Rule" id="MF_04154"/>
    </source>
</evidence>
<dbReference type="EMBL" id="KR029583">
    <property type="protein sequence ID" value="AKH46440.1"/>
    <property type="molecule type" value="Genomic_DNA"/>
</dbReference>
<dbReference type="Gene3D" id="2.20.25.180">
    <property type="match status" value="1"/>
</dbReference>
<feature type="site" description="dTTP/dATP binding" evidence="1">
    <location>
        <position position="508"/>
    </location>
</feature>
<name>A0A0F7L3G3_9VIRU</name>
<keyword evidence="1" id="KW-0378">Hydrolase</keyword>
<dbReference type="InterPro" id="IPR027032">
    <property type="entry name" value="Twinkle-like"/>
</dbReference>
<comment type="catalytic activity">
    <reaction evidence="1">
        <text>ATP + H2O = ADP + phosphate + H(+)</text>
        <dbReference type="Rhea" id="RHEA:13065"/>
        <dbReference type="ChEBI" id="CHEBI:15377"/>
        <dbReference type="ChEBI" id="CHEBI:15378"/>
        <dbReference type="ChEBI" id="CHEBI:30616"/>
        <dbReference type="ChEBI" id="CHEBI:43474"/>
        <dbReference type="ChEBI" id="CHEBI:456216"/>
        <dbReference type="EC" id="3.6.4.12"/>
    </reaction>
</comment>
<dbReference type="PROSITE" id="PS51199">
    <property type="entry name" value="SF4_HELICASE"/>
    <property type="match status" value="1"/>
</dbReference>
<keyword evidence="1" id="KW-0479">Metal-binding</keyword>
<dbReference type="EC" id="2.7.7.-" evidence="1"/>
<reference evidence="4" key="2">
    <citation type="submission" date="2015-03" db="EMBL/GenBank/DDBJ databases">
        <authorList>
            <person name="Chow C.-E.T."/>
            <person name="Winget D.M."/>
            <person name="White R.A.III."/>
            <person name="Hallam S.J."/>
            <person name="Suttle C.A."/>
        </authorList>
    </citation>
    <scope>NUCLEOTIDE SEQUENCE</scope>
    <source>
        <strain evidence="4">Anoxic3_8</strain>
    </source>
</reference>
<dbReference type="Gene3D" id="3.40.1360.10">
    <property type="match status" value="1"/>
</dbReference>
<dbReference type="InterPro" id="IPR007694">
    <property type="entry name" value="DNA_helicase_DnaB-like_C"/>
</dbReference>
<keyword evidence="1" id="KW-0067">ATP-binding</keyword>
<dbReference type="PANTHER" id="PTHR12873">
    <property type="entry name" value="T7-LIKE MITOCHONDRIAL DNA HELICASE"/>
    <property type="match status" value="1"/>
</dbReference>
<feature type="domain" description="SF4 helicase" evidence="3">
    <location>
        <begin position="265"/>
        <end position="535"/>
    </location>
</feature>
<dbReference type="HAMAP" id="MF_04154">
    <property type="entry name" value="Helic_Prim_T7"/>
    <property type="match status" value="1"/>
</dbReference>
<dbReference type="PROSITE" id="PS50880">
    <property type="entry name" value="TOPRIM"/>
    <property type="match status" value="1"/>
</dbReference>
<feature type="domain" description="Toprim" evidence="2">
    <location>
        <begin position="137"/>
        <end position="224"/>
    </location>
</feature>
<keyword evidence="1" id="KW-0460">Magnesium</keyword>
<comment type="function">
    <text evidence="1">ATP-dependent DNA helicase and primase essential for viral DNA replication and recombination. The helicase moves 5' -&gt; 3' on the lagging strand template, unwinding the DNA duplex ahead of the leading strand polymerase at the replication fork and generating ssDNA for both leading and lagging strand synthesis. ATP or dTTP hydrolysis propels each helicase domain to translocate sequentially along DNA. Mediates strand transfer when a joint molecule is available and participates in recombinational DNA repair through its role in strand exchange. Primase activity synthesizes short RNA primers at the sequence 5'-GTC-3' on the lagging strand that the polymerase elongates using dNTPs and providing the primase is still present.</text>
</comment>
<feature type="site" description="dTTP/dATP binding" evidence="1">
    <location>
        <position position="487"/>
    </location>
</feature>
<dbReference type="CDD" id="cd01029">
    <property type="entry name" value="TOPRIM_primases"/>
    <property type="match status" value="1"/>
</dbReference>
<keyword evidence="1" id="KW-0862">Zinc</keyword>
<accession>A0A0F7L3G3</accession>
<comment type="domain">
    <text evidence="1">The N-terminus zinc finger domain is essential for delivering the primed DNA template to the DNA polymerase. The central core domain contains the primase activity. The C-terminus region is responsible for the helicase activity and binds 1 Mg(2+)-dTTP.</text>
</comment>
<evidence type="ECO:0000259" key="3">
    <source>
        <dbReference type="PROSITE" id="PS51199"/>
    </source>
</evidence>
<feature type="binding site" evidence="1">
    <location>
        <position position="143"/>
    </location>
    <ligand>
        <name>Mg(2+)</name>
        <dbReference type="ChEBI" id="CHEBI:18420"/>
        <label>1</label>
        <note>catalytic</note>
    </ligand>
</feature>
<keyword evidence="1" id="KW-0548">Nucleotidyltransferase</keyword>
<comment type="cofactor">
    <cofactor evidence="1">
        <name>Mg(2+)</name>
        <dbReference type="ChEBI" id="CHEBI:18420"/>
    </cofactor>
    <text evidence="1">Binds 2 Mg(2+), one of which is catalytic.</text>
</comment>
<feature type="binding site" evidence="1">
    <location>
        <position position="225"/>
    </location>
    <ligand>
        <name>Mg(2+)</name>
        <dbReference type="ChEBI" id="CHEBI:18420"/>
        <label>2</label>
    </ligand>
</feature>
<dbReference type="InterPro" id="IPR046394">
    <property type="entry name" value="Helic_Prim_T7"/>
</dbReference>
<feature type="binding site" evidence="1">
    <location>
        <position position="10"/>
    </location>
    <ligand>
        <name>Zn(2+)</name>
        <dbReference type="ChEBI" id="CHEBI:29105"/>
    </ligand>
</feature>
<dbReference type="EC" id="3.6.4.12" evidence="1"/>
<feature type="site" description="dTTP/dATP binding" evidence="1">
    <location>
        <position position="449"/>
    </location>
</feature>
<sequence>MSKFIKHEACPKCGSEDNVAVYDDHKHCFTEGCNFWDGKATAQVSTSYTRKITNSAELPIKGTWGAIPKRRISEAICKQYQVRVSEDGNTHYYPFTDQACRVTAYKVRDVPTKKFHTEGSFKDTGLFGECLWDKGGKYITVTEGEIDALSLAEVFNGKWAVCSLKNGSSSVEKSIQQSYDFLDSFTYIVLAFDKDEAGKKAIDKAIEMFSPEKIKIMSYPEGYKDISDMLQAGLVKEITECFWNAKSWMPQDIIGATQLKDTWLERPETASVAYPWICLNQMTKGFRLGELVTLTSGTGMGKSSVVRELEYHLLTQTPDRVGVIHLEETTERTIDGLVGIHLKRPYHLDECRALTKRKVAEEAFDELFQRDEGEALTLYDGKELSIEKIVSRIKLMAKAQNIKWIVLDHLNLVMSGDAKGDERRNIDALMTKLREVVVETNIGLFLVSHLSRQQGTPHEEGGSISLSHLRGSQGIAQLSNMVIALERNQQSDDPLIRNTTTLRILKNRYTGETGVTGYLQYDAETGRLRETVAPEEM</sequence>
<reference evidence="4" key="1">
    <citation type="journal article" date="2015" name="Front. Microbiol.">
        <title>Combining genomic sequencing methods to explore viral diversity and reveal potential virus-host interactions.</title>
        <authorList>
            <person name="Chow C.E."/>
            <person name="Winget D.M."/>
            <person name="White R.A.III."/>
            <person name="Hallam S.J."/>
            <person name="Suttle C.A."/>
        </authorList>
    </citation>
    <scope>NUCLEOTIDE SEQUENCE</scope>
    <source>
        <strain evidence="4">Anoxic3_8</strain>
    </source>
</reference>
<dbReference type="SUPFAM" id="SSF56731">
    <property type="entry name" value="DNA primase core"/>
    <property type="match status" value="1"/>
</dbReference>
<keyword evidence="1" id="KW-0347">Helicase</keyword>
<dbReference type="GO" id="GO:0006269">
    <property type="term" value="P:DNA replication, synthesis of primer"/>
    <property type="evidence" value="ECO:0007669"/>
    <property type="project" value="UniProtKB-KW"/>
</dbReference>
<dbReference type="SMART" id="SM00493">
    <property type="entry name" value="TOPRIM"/>
    <property type="match status" value="1"/>
</dbReference>
<dbReference type="SUPFAM" id="SSF57783">
    <property type="entry name" value="Zinc beta-ribbon"/>
    <property type="match status" value="1"/>
</dbReference>
<dbReference type="PANTHER" id="PTHR12873:SF0">
    <property type="entry name" value="TWINKLE MTDNA HELICASE"/>
    <property type="match status" value="1"/>
</dbReference>
<feature type="binding site" evidence="1">
    <location>
        <position position="13"/>
    </location>
    <ligand>
        <name>Zn(2+)</name>
        <dbReference type="ChEBI" id="CHEBI:29105"/>
    </ligand>
</feature>
<dbReference type="GO" id="GO:0043139">
    <property type="term" value="F:5'-3' DNA helicase activity"/>
    <property type="evidence" value="ECO:0007669"/>
    <property type="project" value="InterPro"/>
</dbReference>
<dbReference type="GO" id="GO:0016787">
    <property type="term" value="F:hydrolase activity"/>
    <property type="evidence" value="ECO:0007669"/>
    <property type="project" value="UniProtKB-KW"/>
</dbReference>
<organism evidence="4">
    <name type="scientific">uncultured marine virus</name>
    <dbReference type="NCBI Taxonomy" id="186617"/>
    <lineage>
        <taxon>Viruses</taxon>
        <taxon>environmental samples</taxon>
    </lineage>
</organism>
<dbReference type="GO" id="GO:0003899">
    <property type="term" value="F:DNA-directed RNA polymerase activity"/>
    <property type="evidence" value="ECO:0007669"/>
    <property type="project" value="UniProtKB-UniRule"/>
</dbReference>
<keyword evidence="1" id="KW-0808">Transferase</keyword>
<dbReference type="Pfam" id="PF13155">
    <property type="entry name" value="Toprim_2"/>
    <property type="match status" value="1"/>
</dbReference>
<dbReference type="InterPro" id="IPR006171">
    <property type="entry name" value="TOPRIM_dom"/>
</dbReference>
<feature type="binding site" evidence="1">
    <location>
        <position position="193"/>
    </location>
    <ligand>
        <name>Mg(2+)</name>
        <dbReference type="ChEBI" id="CHEBI:18420"/>
        <label>1</label>
        <note>catalytic</note>
    </ligand>
</feature>
<dbReference type="SUPFAM" id="SSF52540">
    <property type="entry name" value="P-loop containing nucleoside triphosphate hydrolases"/>
    <property type="match status" value="1"/>
</dbReference>
<keyword evidence="1" id="KW-0639">Primosome</keyword>
<dbReference type="Gene3D" id="2.20.25.10">
    <property type="match status" value="1"/>
</dbReference>
<feature type="binding site" evidence="1">
    <location>
        <begin position="296"/>
        <end position="303"/>
    </location>
    <ligand>
        <name>ATP</name>
        <dbReference type="ChEBI" id="CHEBI:30616"/>
    </ligand>
</feature>
<dbReference type="Pfam" id="PF03796">
    <property type="entry name" value="DnaB_C"/>
    <property type="match status" value="1"/>
</dbReference>
<dbReference type="GO" id="GO:0003697">
    <property type="term" value="F:single-stranded DNA binding"/>
    <property type="evidence" value="ECO:0007669"/>
    <property type="project" value="InterPro"/>
</dbReference>
<proteinExistence type="inferred from homology"/>
<comment type="similarity">
    <text evidence="1">Belongs to the Teseptimavirus DNA helicase/primase family.</text>
</comment>
<evidence type="ECO:0000313" key="4">
    <source>
        <dbReference type="EMBL" id="AKH46440.1"/>
    </source>
</evidence>
<keyword evidence="1" id="KW-0547">Nucleotide-binding</keyword>
<comment type="caution">
    <text evidence="1">Lacks conserved residue(s) required for the propagation of feature annotation.</text>
</comment>
<dbReference type="Gene3D" id="3.40.50.300">
    <property type="entry name" value="P-loop containing nucleotide triphosphate hydrolases"/>
    <property type="match status" value="1"/>
</dbReference>